<dbReference type="Gene3D" id="3.40.190.10">
    <property type="entry name" value="Periplasmic binding protein-like II"/>
    <property type="match status" value="2"/>
</dbReference>
<dbReference type="GO" id="GO:0042597">
    <property type="term" value="C:periplasmic space"/>
    <property type="evidence" value="ECO:0007669"/>
    <property type="project" value="UniProtKB-SubCell"/>
</dbReference>
<organism evidence="8 9">
    <name type="scientific">Vibrio penaeicida</name>
    <dbReference type="NCBI Taxonomy" id="104609"/>
    <lineage>
        <taxon>Bacteria</taxon>
        <taxon>Pseudomonadati</taxon>
        <taxon>Pseudomonadota</taxon>
        <taxon>Gammaproteobacteria</taxon>
        <taxon>Vibrionales</taxon>
        <taxon>Vibrionaceae</taxon>
        <taxon>Vibrio</taxon>
    </lineage>
</organism>
<keyword evidence="9" id="KW-1185">Reference proteome</keyword>
<evidence type="ECO:0000313" key="9">
    <source>
        <dbReference type="Proteomes" id="UP001156690"/>
    </source>
</evidence>
<comment type="function">
    <text evidence="5">Part of a binding-protein-dependent transport system for a sugar.</text>
</comment>
<dbReference type="RefSeq" id="WP_126609155.1">
    <property type="nucleotide sequence ID" value="NZ_AP025145.1"/>
</dbReference>
<evidence type="ECO:0000256" key="6">
    <source>
        <dbReference type="ARBA" id="ARBA00049753"/>
    </source>
</evidence>
<dbReference type="InterPro" id="IPR006059">
    <property type="entry name" value="SBP"/>
</dbReference>
<feature type="signal peptide" evidence="7">
    <location>
        <begin position="1"/>
        <end position="17"/>
    </location>
</feature>
<proteinExistence type="inferred from homology"/>
<dbReference type="InterPro" id="IPR050490">
    <property type="entry name" value="Bact_solute-bd_prot1"/>
</dbReference>
<dbReference type="EMBL" id="BSNX01000041">
    <property type="protein sequence ID" value="GLQ73939.1"/>
    <property type="molecule type" value="Genomic_DNA"/>
</dbReference>
<comment type="similarity">
    <text evidence="2">Belongs to the bacterial solute-binding protein 1 family.</text>
</comment>
<dbReference type="PANTHER" id="PTHR43649">
    <property type="entry name" value="ARABINOSE-BINDING PROTEIN-RELATED"/>
    <property type="match status" value="1"/>
</dbReference>
<dbReference type="Proteomes" id="UP001156690">
    <property type="component" value="Unassembled WGS sequence"/>
</dbReference>
<evidence type="ECO:0000256" key="7">
    <source>
        <dbReference type="SAM" id="SignalP"/>
    </source>
</evidence>
<dbReference type="AlphaFoldDB" id="A0AAV5NUH3"/>
<reference evidence="9" key="1">
    <citation type="journal article" date="2019" name="Int. J. Syst. Evol. Microbiol.">
        <title>The Global Catalogue of Microorganisms (GCM) 10K type strain sequencing project: providing services to taxonomists for standard genome sequencing and annotation.</title>
        <authorList>
            <consortium name="The Broad Institute Genomics Platform"/>
            <consortium name="The Broad Institute Genome Sequencing Center for Infectious Disease"/>
            <person name="Wu L."/>
            <person name="Ma J."/>
        </authorList>
    </citation>
    <scope>NUCLEOTIDE SEQUENCE [LARGE SCALE GENOMIC DNA]</scope>
    <source>
        <strain evidence="9">NBRC 15640</strain>
    </source>
</reference>
<keyword evidence="3" id="KW-0813">Transport</keyword>
<protein>
    <recommendedName>
        <fullName evidence="6">Probable sugar-binding periplasmic protein</fullName>
    </recommendedName>
</protein>
<accession>A0AAV5NUH3</accession>
<evidence type="ECO:0000256" key="3">
    <source>
        <dbReference type="ARBA" id="ARBA00022448"/>
    </source>
</evidence>
<dbReference type="SUPFAM" id="SSF53850">
    <property type="entry name" value="Periplasmic binding protein-like II"/>
    <property type="match status" value="1"/>
</dbReference>
<comment type="caution">
    <text evidence="8">The sequence shown here is derived from an EMBL/GenBank/DDBJ whole genome shotgun (WGS) entry which is preliminary data.</text>
</comment>
<evidence type="ECO:0000256" key="1">
    <source>
        <dbReference type="ARBA" id="ARBA00004418"/>
    </source>
</evidence>
<evidence type="ECO:0000256" key="2">
    <source>
        <dbReference type="ARBA" id="ARBA00008520"/>
    </source>
</evidence>
<sequence length="414" mass="46275">MIRMVFAATLSAFSVSATTTTATEMEFLHWWTSQGETKALNVLNEQLHSHNIELHSASVVGGGGDSAMTVLQARALAGNTPHFAQIEGLAIRSWDAIGILHNLNTTAKAQGWDQHLYPLAQSINHTDNGYVALPITLHRMNWLWVNHKNLRALNLEVPSNWDEVFNAMDKANRQGITPLAIGMQPWQVVQLFENLLLAKGGVDFYYQTLVQLDSTSLKSDTMQAILRDFRKLSQFVQKTQPDSKWDTATQSLAENRALFQLGGDWILGDLMARGVNVPEDIGCYAAPQTQSVFLYNMDSFIFMSRKSFDQQQANKLANVMADKDFQSSFNRLKGSIPVRKDISLSNFNPCQQQSQRDFIRATINNLAVPSMTDSMAVNPIEQHAINSELFRFFKDTSISVDTVITRIVSIASSN</sequence>
<gene>
    <name evidence="8" type="ORF">GCM10007932_32990</name>
</gene>
<evidence type="ECO:0000256" key="5">
    <source>
        <dbReference type="ARBA" id="ARBA00049629"/>
    </source>
</evidence>
<name>A0AAV5NUH3_9VIBR</name>
<dbReference type="Pfam" id="PF13416">
    <property type="entry name" value="SBP_bac_8"/>
    <property type="match status" value="1"/>
</dbReference>
<keyword evidence="4 7" id="KW-0732">Signal</keyword>
<evidence type="ECO:0000313" key="8">
    <source>
        <dbReference type="EMBL" id="GLQ73939.1"/>
    </source>
</evidence>
<dbReference type="PANTHER" id="PTHR43649:SF28">
    <property type="entry name" value="BINDING PROTEIN COMPONENT OF ABC SUGAR TRANSPORTER-RELATED"/>
    <property type="match status" value="1"/>
</dbReference>
<comment type="subcellular location">
    <subcellularLocation>
        <location evidence="1">Periplasm</location>
    </subcellularLocation>
</comment>
<evidence type="ECO:0000256" key="4">
    <source>
        <dbReference type="ARBA" id="ARBA00022729"/>
    </source>
</evidence>
<feature type="chain" id="PRO_5043618877" description="Probable sugar-binding periplasmic protein" evidence="7">
    <location>
        <begin position="18"/>
        <end position="414"/>
    </location>
</feature>